<sequence length="178" mass="21497">MRYVIVCVVKGEGGRFNNEMRKDIFKKFNAKSSKLPAHFTIKSPFEYEGSIRELEEALYKFSREEEKSKFIMDKYNHFDDRVIYMDVSMSKEGKEVHDRLIDLLSKFDYIHFNKKDGKGKIFHVTLTSKKVPPIFDKLWKYVNQYTFNFNCYFDNISIFKWEDSTWKLHREFKFASKN</sequence>
<name>A0A6N3E856_9CLOT</name>
<organism evidence="1">
    <name type="scientific">Clostridium tertium</name>
    <dbReference type="NCBI Taxonomy" id="1559"/>
    <lineage>
        <taxon>Bacteria</taxon>
        <taxon>Bacillati</taxon>
        <taxon>Bacillota</taxon>
        <taxon>Clostridia</taxon>
        <taxon>Eubacteriales</taxon>
        <taxon>Clostridiaceae</taxon>
        <taxon>Clostridium</taxon>
    </lineage>
</organism>
<dbReference type="RefSeq" id="WP_156626666.1">
    <property type="nucleotide sequence ID" value="NZ_CACRTO010000020.1"/>
</dbReference>
<dbReference type="EMBL" id="CACRTO010000020">
    <property type="protein sequence ID" value="VYU37876.1"/>
    <property type="molecule type" value="Genomic_DNA"/>
</dbReference>
<dbReference type="PANTHER" id="PTHR40037:SF1">
    <property type="entry name" value="PHOSPHOESTERASE SAOUHSC_00951-RELATED"/>
    <property type="match status" value="1"/>
</dbReference>
<accession>A0A6N3E856</accession>
<dbReference type="InterPro" id="IPR050580">
    <property type="entry name" value="2H_phosphoesterase_YjcG-like"/>
</dbReference>
<gene>
    <name evidence="1" type="ORF">CTLFYP3_02222</name>
</gene>
<dbReference type="Pfam" id="PF13563">
    <property type="entry name" value="2_5_RNA_ligase2"/>
    <property type="match status" value="1"/>
</dbReference>
<dbReference type="AlphaFoldDB" id="A0A6N3E856"/>
<protein>
    <recommendedName>
        <fullName evidence="2">2',5' RNA ligase family</fullName>
    </recommendedName>
</protein>
<reference evidence="1" key="1">
    <citation type="submission" date="2019-11" db="EMBL/GenBank/DDBJ databases">
        <authorList>
            <person name="Feng L."/>
        </authorList>
    </citation>
    <scope>NUCLEOTIDE SEQUENCE</scope>
    <source>
        <strain evidence="1">CTertiumLFYP3</strain>
    </source>
</reference>
<evidence type="ECO:0000313" key="1">
    <source>
        <dbReference type="EMBL" id="VYU37876.1"/>
    </source>
</evidence>
<proteinExistence type="predicted"/>
<dbReference type="Gene3D" id="3.90.1140.10">
    <property type="entry name" value="Cyclic phosphodiesterase"/>
    <property type="match status" value="1"/>
</dbReference>
<evidence type="ECO:0008006" key="2">
    <source>
        <dbReference type="Google" id="ProtNLM"/>
    </source>
</evidence>
<dbReference type="PANTHER" id="PTHR40037">
    <property type="entry name" value="PHOSPHOESTERASE YJCG-RELATED"/>
    <property type="match status" value="1"/>
</dbReference>